<dbReference type="Proteomes" id="UP000035034">
    <property type="component" value="Unassembled WGS sequence"/>
</dbReference>
<protein>
    <submittedName>
        <fullName evidence="1">Uncharacterized protein</fullName>
    </submittedName>
</protein>
<evidence type="ECO:0000313" key="2">
    <source>
        <dbReference type="Proteomes" id="UP000035034"/>
    </source>
</evidence>
<name>H0R1M9_9ACTN</name>
<accession>H0R1M9</accession>
<keyword evidence="2" id="KW-1185">Reference proteome</keyword>
<dbReference type="AlphaFoldDB" id="H0R1M9"/>
<organism evidence="1 2">
    <name type="scientific">Gordonia effusa NBRC 100432</name>
    <dbReference type="NCBI Taxonomy" id="1077974"/>
    <lineage>
        <taxon>Bacteria</taxon>
        <taxon>Bacillati</taxon>
        <taxon>Actinomycetota</taxon>
        <taxon>Actinomycetes</taxon>
        <taxon>Mycobacteriales</taxon>
        <taxon>Gordoniaceae</taxon>
        <taxon>Gordonia</taxon>
    </lineage>
</organism>
<evidence type="ECO:0000313" key="1">
    <source>
        <dbReference type="EMBL" id="GAB18980.1"/>
    </source>
</evidence>
<sequence length="147" mass="16578">MLPAFTFDLPQPWEIDEPTARRSVGFIHIGLINPEEPSTRIELREQHVTAIEPEVALRAAYDRLAVDELVDRTIADAFGSQTSRVGEFLVSQVVMFFDELPFTSAEAPVQLELQLTAPPPAFERVLETFATMVETVRLSPKWHPGFE</sequence>
<gene>
    <name evidence="1" type="ORF">GOEFS_071_00240</name>
</gene>
<reference evidence="1 2" key="1">
    <citation type="submission" date="2011-12" db="EMBL/GenBank/DDBJ databases">
        <title>Whole genome shotgun sequence of Gordonia effusa NBRC 100432.</title>
        <authorList>
            <person name="Yoshida I."/>
            <person name="Takarada H."/>
            <person name="Hosoyama A."/>
            <person name="Tsuchikane K."/>
            <person name="Katsumata H."/>
            <person name="Yamazaki S."/>
            <person name="Fujita N."/>
        </authorList>
    </citation>
    <scope>NUCLEOTIDE SEQUENCE [LARGE SCALE GENOMIC DNA]</scope>
    <source>
        <strain evidence="1 2">NBRC 100432</strain>
    </source>
</reference>
<comment type="caution">
    <text evidence="1">The sequence shown here is derived from an EMBL/GenBank/DDBJ whole genome shotgun (WGS) entry which is preliminary data.</text>
</comment>
<proteinExistence type="predicted"/>
<dbReference type="EMBL" id="BAEH01000071">
    <property type="protein sequence ID" value="GAB18980.1"/>
    <property type="molecule type" value="Genomic_DNA"/>
</dbReference>